<feature type="compositionally biased region" description="Low complexity" evidence="1">
    <location>
        <begin position="10"/>
        <end position="33"/>
    </location>
</feature>
<keyword evidence="2" id="KW-1133">Transmembrane helix</keyword>
<dbReference type="EMBL" id="CAOQHR010000006">
    <property type="protein sequence ID" value="CAI6336617.1"/>
    <property type="molecule type" value="Genomic_DNA"/>
</dbReference>
<protein>
    <submittedName>
        <fullName evidence="3">Uncharacterized protein</fullName>
    </submittedName>
</protein>
<gene>
    <name evidence="3" type="ORF">PDIGIT_LOCUS9721</name>
</gene>
<name>A0A9W4UL14_9PLEO</name>
<reference evidence="3" key="1">
    <citation type="submission" date="2023-01" db="EMBL/GenBank/DDBJ databases">
        <authorList>
            <person name="Van Ghelder C."/>
            <person name="Rancurel C."/>
        </authorList>
    </citation>
    <scope>NUCLEOTIDE SEQUENCE</scope>
    <source>
        <strain evidence="3">CNCM I-4278</strain>
    </source>
</reference>
<keyword evidence="2" id="KW-0812">Transmembrane</keyword>
<sequence>MQHTTHHNNSLPLPTSHCPHPSHLTTTPTPSQSVRKGKPPQTTPFYQSIQPQNPREKHYYKPYPPTPHQTPRTHKKTKQNPATPLREREKHYRGKATRQNQSSEICLVSNIDFYFPPYPSSFIFCFLFCVKVTSFVVEIRLAPCYQRETVLCISLTLPCTCDTCYSITLIYVMYVPRFVHTSN</sequence>
<keyword evidence="4" id="KW-1185">Reference proteome</keyword>
<dbReference type="AlphaFoldDB" id="A0A9W4UL14"/>
<evidence type="ECO:0000256" key="1">
    <source>
        <dbReference type="SAM" id="MobiDB-lite"/>
    </source>
</evidence>
<evidence type="ECO:0000313" key="4">
    <source>
        <dbReference type="Proteomes" id="UP001152607"/>
    </source>
</evidence>
<evidence type="ECO:0000256" key="2">
    <source>
        <dbReference type="SAM" id="Phobius"/>
    </source>
</evidence>
<feature type="compositionally biased region" description="Polar residues" evidence="1">
    <location>
        <begin position="43"/>
        <end position="53"/>
    </location>
</feature>
<accession>A0A9W4UL14</accession>
<keyword evidence="2" id="KW-0472">Membrane</keyword>
<dbReference type="Proteomes" id="UP001152607">
    <property type="component" value="Unassembled WGS sequence"/>
</dbReference>
<proteinExistence type="predicted"/>
<comment type="caution">
    <text evidence="3">The sequence shown here is derived from an EMBL/GenBank/DDBJ whole genome shotgun (WGS) entry which is preliminary data.</text>
</comment>
<organism evidence="3 4">
    <name type="scientific">Periconia digitata</name>
    <dbReference type="NCBI Taxonomy" id="1303443"/>
    <lineage>
        <taxon>Eukaryota</taxon>
        <taxon>Fungi</taxon>
        <taxon>Dikarya</taxon>
        <taxon>Ascomycota</taxon>
        <taxon>Pezizomycotina</taxon>
        <taxon>Dothideomycetes</taxon>
        <taxon>Pleosporomycetidae</taxon>
        <taxon>Pleosporales</taxon>
        <taxon>Massarineae</taxon>
        <taxon>Periconiaceae</taxon>
        <taxon>Periconia</taxon>
    </lineage>
</organism>
<evidence type="ECO:0000313" key="3">
    <source>
        <dbReference type="EMBL" id="CAI6336617.1"/>
    </source>
</evidence>
<feature type="transmembrane region" description="Helical" evidence="2">
    <location>
        <begin position="118"/>
        <end position="137"/>
    </location>
</feature>
<feature type="region of interest" description="Disordered" evidence="1">
    <location>
        <begin position="1"/>
        <end position="96"/>
    </location>
</feature>
<feature type="transmembrane region" description="Helical" evidence="2">
    <location>
        <begin position="149"/>
        <end position="174"/>
    </location>
</feature>